<dbReference type="EC" id="1.6.5.11" evidence="7"/>
<comment type="cofactor">
    <cofactor evidence="6">
        <name>[2Fe-2S] cluster</name>
        <dbReference type="ChEBI" id="CHEBI:190135"/>
    </cofactor>
</comment>
<accession>A0ABX8B2P5</accession>
<evidence type="ECO:0000256" key="6">
    <source>
        <dbReference type="ARBA" id="ARBA00034078"/>
    </source>
</evidence>
<dbReference type="SUPFAM" id="SSF52833">
    <property type="entry name" value="Thioredoxin-like"/>
    <property type="match status" value="1"/>
</dbReference>
<sequence length="160" mass="18099">MPTFADVLTPEFDRQADAIIARYPQKRSAILPLLHLVQNACNYVPEDGMRFIAKKLGLNMNDVYETLTFYSMLFTEPIGTYHIQLCRTISCYLCGAPQIREHLEKRLGIRPGQKTPDGRFRLSEVECIGACSAAPAMQINFDFHEHLTPEKVDAILDALP</sequence>
<dbReference type="NCBIfam" id="TIGR01958">
    <property type="entry name" value="nuoE_fam"/>
    <property type="match status" value="1"/>
</dbReference>
<keyword evidence="4" id="KW-0408">Iron</keyword>
<dbReference type="Proteomes" id="UP000677668">
    <property type="component" value="Chromosome 1"/>
</dbReference>
<evidence type="ECO:0000256" key="2">
    <source>
        <dbReference type="ARBA" id="ARBA00022714"/>
    </source>
</evidence>
<dbReference type="Gene3D" id="1.10.10.1590">
    <property type="entry name" value="NADH-quinone oxidoreductase subunit E"/>
    <property type="match status" value="1"/>
</dbReference>
<keyword evidence="3" id="KW-0479">Metal-binding</keyword>
<comment type="similarity">
    <text evidence="1">Belongs to the complex I 24 kDa subunit family.</text>
</comment>
<evidence type="ECO:0000313" key="7">
    <source>
        <dbReference type="EMBL" id="QUV94877.1"/>
    </source>
</evidence>
<evidence type="ECO:0000313" key="8">
    <source>
        <dbReference type="Proteomes" id="UP000677668"/>
    </source>
</evidence>
<dbReference type="EMBL" id="CP072642">
    <property type="protein sequence ID" value="QUV94877.1"/>
    <property type="molecule type" value="Genomic_DNA"/>
</dbReference>
<dbReference type="NCBIfam" id="NF005722">
    <property type="entry name" value="PRK07539.1-2"/>
    <property type="match status" value="1"/>
</dbReference>
<keyword evidence="7" id="KW-0560">Oxidoreductase</keyword>
<dbReference type="PIRSF" id="PIRSF000216">
    <property type="entry name" value="NADH_DH_24kDa"/>
    <property type="match status" value="1"/>
</dbReference>
<keyword evidence="8" id="KW-1185">Reference proteome</keyword>
<dbReference type="PANTHER" id="PTHR10371">
    <property type="entry name" value="NADH DEHYDROGENASE UBIQUINONE FLAVOPROTEIN 2, MITOCHONDRIAL"/>
    <property type="match status" value="1"/>
</dbReference>
<dbReference type="InterPro" id="IPR042128">
    <property type="entry name" value="NuoE_dom"/>
</dbReference>
<dbReference type="CDD" id="cd03064">
    <property type="entry name" value="TRX_Fd_NuoE"/>
    <property type="match status" value="1"/>
</dbReference>
<organism evidence="7 8">
    <name type="scientific">Chloracidobacterium sp. N</name>
    <dbReference type="NCBI Taxonomy" id="2821540"/>
    <lineage>
        <taxon>Bacteria</taxon>
        <taxon>Pseudomonadati</taxon>
        <taxon>Acidobacteriota</taxon>
        <taxon>Terriglobia</taxon>
        <taxon>Terriglobales</taxon>
        <taxon>Acidobacteriaceae</taxon>
        <taxon>Chloracidobacterium</taxon>
        <taxon>Chloracidobacterium aggregatum</taxon>
    </lineage>
</organism>
<name>A0ABX8B2P5_9BACT</name>
<dbReference type="InterPro" id="IPR041921">
    <property type="entry name" value="NuoE_N"/>
</dbReference>
<proteinExistence type="inferred from homology"/>
<protein>
    <submittedName>
        <fullName evidence="7">NADH-quinone oxidoreductase subunit NuoE</fullName>
        <ecNumber evidence="7">1.6.5.11</ecNumber>
    </submittedName>
</protein>
<keyword evidence="5" id="KW-0411">Iron-sulfur</keyword>
<evidence type="ECO:0000256" key="4">
    <source>
        <dbReference type="ARBA" id="ARBA00023004"/>
    </source>
</evidence>
<evidence type="ECO:0000256" key="5">
    <source>
        <dbReference type="ARBA" id="ARBA00023014"/>
    </source>
</evidence>
<dbReference type="Pfam" id="PF01257">
    <property type="entry name" value="2Fe-2S_thioredx"/>
    <property type="match status" value="1"/>
</dbReference>
<keyword evidence="2" id="KW-0001">2Fe-2S</keyword>
<gene>
    <name evidence="7" type="primary">nuoE</name>
    <name evidence="7" type="ORF">J8C05_05425</name>
</gene>
<evidence type="ECO:0000256" key="1">
    <source>
        <dbReference type="ARBA" id="ARBA00010643"/>
    </source>
</evidence>
<dbReference type="InterPro" id="IPR036249">
    <property type="entry name" value="Thioredoxin-like_sf"/>
</dbReference>
<dbReference type="Gene3D" id="3.40.30.10">
    <property type="entry name" value="Glutaredoxin"/>
    <property type="match status" value="1"/>
</dbReference>
<dbReference type="RefSeq" id="WP_014099614.1">
    <property type="nucleotide sequence ID" value="NZ_CP072642.1"/>
</dbReference>
<dbReference type="PANTHER" id="PTHR10371:SF3">
    <property type="entry name" value="NADH DEHYDROGENASE [UBIQUINONE] FLAVOPROTEIN 2, MITOCHONDRIAL"/>
    <property type="match status" value="1"/>
</dbReference>
<dbReference type="InterPro" id="IPR002023">
    <property type="entry name" value="NuoE-like"/>
</dbReference>
<reference evidence="7 8" key="1">
    <citation type="submission" date="2021-03" db="EMBL/GenBank/DDBJ databases">
        <title>Genomic and phenotypic characterization of Chloracidobacterium isolates provides evidence for multiple species.</title>
        <authorList>
            <person name="Saini M.K."/>
            <person name="Costas A.M.G."/>
            <person name="Tank M."/>
            <person name="Bryant D.A."/>
        </authorList>
    </citation>
    <scope>NUCLEOTIDE SEQUENCE [LARGE SCALE GENOMIC DNA]</scope>
    <source>
        <strain evidence="7 8">N</strain>
    </source>
</reference>
<evidence type="ECO:0000256" key="3">
    <source>
        <dbReference type="ARBA" id="ARBA00022723"/>
    </source>
</evidence>
<dbReference type="GO" id="GO:0016491">
    <property type="term" value="F:oxidoreductase activity"/>
    <property type="evidence" value="ECO:0007669"/>
    <property type="project" value="UniProtKB-KW"/>
</dbReference>